<proteinExistence type="predicted"/>
<keyword evidence="2" id="KW-1185">Reference proteome</keyword>
<reference evidence="1" key="1">
    <citation type="journal article" date="2014" name="Int. J. Syst. Evol. Microbiol.">
        <title>Complete genome sequence of Corynebacterium casei LMG S-19264T (=DSM 44701T), isolated from a smear-ripened cheese.</title>
        <authorList>
            <consortium name="US DOE Joint Genome Institute (JGI-PGF)"/>
            <person name="Walter F."/>
            <person name="Albersmeier A."/>
            <person name="Kalinowski J."/>
            <person name="Ruckert C."/>
        </authorList>
    </citation>
    <scope>NUCLEOTIDE SEQUENCE</scope>
    <source>
        <strain evidence="1">KCTC 23077</strain>
    </source>
</reference>
<name>A0A918W7K2_9GAMM</name>
<evidence type="ECO:0000313" key="2">
    <source>
        <dbReference type="Proteomes" id="UP000646426"/>
    </source>
</evidence>
<organism evidence="1 2">
    <name type="scientific">Cognatilysobacter bugurensis</name>
    <dbReference type="NCBI Taxonomy" id="543356"/>
    <lineage>
        <taxon>Bacteria</taxon>
        <taxon>Pseudomonadati</taxon>
        <taxon>Pseudomonadota</taxon>
        <taxon>Gammaproteobacteria</taxon>
        <taxon>Lysobacterales</taxon>
        <taxon>Lysobacteraceae</taxon>
        <taxon>Cognatilysobacter</taxon>
    </lineage>
</organism>
<gene>
    <name evidence="1" type="ORF">GCM10007067_13700</name>
</gene>
<comment type="caution">
    <text evidence="1">The sequence shown here is derived from an EMBL/GenBank/DDBJ whole genome shotgun (WGS) entry which is preliminary data.</text>
</comment>
<reference evidence="1" key="2">
    <citation type="submission" date="2020-09" db="EMBL/GenBank/DDBJ databases">
        <authorList>
            <person name="Sun Q."/>
            <person name="Kim S."/>
        </authorList>
    </citation>
    <scope>NUCLEOTIDE SEQUENCE</scope>
    <source>
        <strain evidence="1">KCTC 23077</strain>
    </source>
</reference>
<sequence length="69" mass="7189">MHSVAGMTVNERLAHFNLLREFDAAVASQDFDALVVVLEQARLAPQHASQSAAAILGLSGPASGQHHGA</sequence>
<accession>A0A918W7K2</accession>
<evidence type="ECO:0000313" key="1">
    <source>
        <dbReference type="EMBL" id="GHA77509.1"/>
    </source>
</evidence>
<protein>
    <submittedName>
        <fullName evidence="1">Uncharacterized protein</fullName>
    </submittedName>
</protein>
<dbReference type="RefSeq" id="WP_189454555.1">
    <property type="nucleotide sequence ID" value="NZ_BMYD01000001.1"/>
</dbReference>
<dbReference type="EMBL" id="BMYD01000001">
    <property type="protein sequence ID" value="GHA77509.1"/>
    <property type="molecule type" value="Genomic_DNA"/>
</dbReference>
<dbReference type="AlphaFoldDB" id="A0A918W7K2"/>
<dbReference type="Proteomes" id="UP000646426">
    <property type="component" value="Unassembled WGS sequence"/>
</dbReference>